<keyword evidence="3 5" id="KW-0067">ATP-binding</keyword>
<protein>
    <submittedName>
        <fullName evidence="5">ABC transporter ATP-binding protein</fullName>
    </submittedName>
</protein>
<dbReference type="GO" id="GO:0015188">
    <property type="term" value="F:L-isoleucine transmembrane transporter activity"/>
    <property type="evidence" value="ECO:0007669"/>
    <property type="project" value="TreeGrafter"/>
</dbReference>
<dbReference type="SUPFAM" id="SSF52540">
    <property type="entry name" value="P-loop containing nucleoside triphosphate hydrolases"/>
    <property type="match status" value="1"/>
</dbReference>
<sequence length="251" mass="26209">MTTTPLLQLDGLTRRFGGLTAVNDVTLSFGEGEIVGLIGSNGAGKTTLVNLVTGHLKPSAGRVTFAGRDITGSPPYRLARLGLLRTFQVVQPFAQLPARDNVAAAALFSGAAPDMASARDAAEAALLRLGIAHVADKLPPHLTLAERKRLELAKSLAAKPKMLFLDEVNAGLNSAEIDAVLDMIRSIAAEGVTIVVIEHLMKVVRGLCTRLVVLHQGALLADGPTDAVARDPAVIDAYLGARGAAMLEAAR</sequence>
<dbReference type="GO" id="GO:0005886">
    <property type="term" value="C:plasma membrane"/>
    <property type="evidence" value="ECO:0007669"/>
    <property type="project" value="TreeGrafter"/>
</dbReference>
<evidence type="ECO:0000256" key="1">
    <source>
        <dbReference type="ARBA" id="ARBA00022448"/>
    </source>
</evidence>
<dbReference type="Pfam" id="PF12399">
    <property type="entry name" value="BCA_ABC_TP_C"/>
    <property type="match status" value="1"/>
</dbReference>
<dbReference type="GO" id="GO:1903806">
    <property type="term" value="P:L-isoleucine import across plasma membrane"/>
    <property type="evidence" value="ECO:0007669"/>
    <property type="project" value="TreeGrafter"/>
</dbReference>
<dbReference type="GO" id="GO:1903805">
    <property type="term" value="P:L-valine import across plasma membrane"/>
    <property type="evidence" value="ECO:0007669"/>
    <property type="project" value="TreeGrafter"/>
</dbReference>
<evidence type="ECO:0000256" key="2">
    <source>
        <dbReference type="ARBA" id="ARBA00022741"/>
    </source>
</evidence>
<dbReference type="EMBL" id="CP039690">
    <property type="protein sequence ID" value="QCI68530.1"/>
    <property type="molecule type" value="Genomic_DNA"/>
</dbReference>
<dbReference type="CDD" id="cd03219">
    <property type="entry name" value="ABC_Mj1267_LivG_branched"/>
    <property type="match status" value="1"/>
</dbReference>
<proteinExistence type="predicted"/>
<evidence type="ECO:0000313" key="5">
    <source>
        <dbReference type="EMBL" id="QCI68530.1"/>
    </source>
</evidence>
<dbReference type="KEGG" id="pstg:E8M01_32460"/>
<evidence type="ECO:0000256" key="3">
    <source>
        <dbReference type="ARBA" id="ARBA00022840"/>
    </source>
</evidence>
<dbReference type="GO" id="GO:0005304">
    <property type="term" value="F:L-valine transmembrane transporter activity"/>
    <property type="evidence" value="ECO:0007669"/>
    <property type="project" value="TreeGrafter"/>
</dbReference>
<dbReference type="AlphaFoldDB" id="A0A4D7BCI2"/>
<dbReference type="InterPro" id="IPR027417">
    <property type="entry name" value="P-loop_NTPase"/>
</dbReference>
<keyword evidence="6" id="KW-1185">Reference proteome</keyword>
<gene>
    <name evidence="5" type="ORF">E8M01_32460</name>
</gene>
<dbReference type="InterPro" id="IPR032823">
    <property type="entry name" value="BCA_ABC_TP_C"/>
</dbReference>
<dbReference type="OrthoDB" id="9779872at2"/>
<dbReference type="Pfam" id="PF00005">
    <property type="entry name" value="ABC_tran"/>
    <property type="match status" value="1"/>
</dbReference>
<reference evidence="5 6" key="1">
    <citation type="submission" date="2019-04" db="EMBL/GenBank/DDBJ databases">
        <title>Phreatobacter aquaticus sp. nov.</title>
        <authorList>
            <person name="Choi A."/>
        </authorList>
    </citation>
    <scope>NUCLEOTIDE SEQUENCE [LARGE SCALE GENOMIC DNA]</scope>
    <source>
        <strain evidence="5 6">KCTC 52518</strain>
    </source>
</reference>
<dbReference type="GO" id="GO:0042941">
    <property type="term" value="P:D-alanine transmembrane transport"/>
    <property type="evidence" value="ECO:0007669"/>
    <property type="project" value="TreeGrafter"/>
</dbReference>
<organism evidence="5 6">
    <name type="scientific">Phreatobacter stygius</name>
    <dbReference type="NCBI Taxonomy" id="1940610"/>
    <lineage>
        <taxon>Bacteria</taxon>
        <taxon>Pseudomonadati</taxon>
        <taxon>Pseudomonadota</taxon>
        <taxon>Alphaproteobacteria</taxon>
        <taxon>Hyphomicrobiales</taxon>
        <taxon>Phreatobacteraceae</taxon>
        <taxon>Phreatobacter</taxon>
    </lineage>
</organism>
<dbReference type="PANTHER" id="PTHR45772">
    <property type="entry name" value="CONSERVED COMPONENT OF ABC TRANSPORTER FOR NATURAL AMINO ACIDS-RELATED"/>
    <property type="match status" value="1"/>
</dbReference>
<dbReference type="GO" id="GO:0005524">
    <property type="term" value="F:ATP binding"/>
    <property type="evidence" value="ECO:0007669"/>
    <property type="project" value="UniProtKB-KW"/>
</dbReference>
<evidence type="ECO:0000313" key="6">
    <source>
        <dbReference type="Proteomes" id="UP000298781"/>
    </source>
</evidence>
<keyword evidence="1" id="KW-0813">Transport</keyword>
<dbReference type="RefSeq" id="WP_136963949.1">
    <property type="nucleotide sequence ID" value="NZ_CP039690.1"/>
</dbReference>
<keyword evidence="2" id="KW-0547">Nucleotide-binding</keyword>
<dbReference type="GO" id="GO:0015808">
    <property type="term" value="P:L-alanine transport"/>
    <property type="evidence" value="ECO:0007669"/>
    <property type="project" value="TreeGrafter"/>
</dbReference>
<name>A0A4D7BCI2_9HYPH</name>
<dbReference type="Gene3D" id="3.40.50.300">
    <property type="entry name" value="P-loop containing nucleotide triphosphate hydrolases"/>
    <property type="match status" value="1"/>
</dbReference>
<dbReference type="GO" id="GO:0015192">
    <property type="term" value="F:L-phenylalanine transmembrane transporter activity"/>
    <property type="evidence" value="ECO:0007669"/>
    <property type="project" value="TreeGrafter"/>
</dbReference>
<dbReference type="InterPro" id="IPR051120">
    <property type="entry name" value="ABC_AA/LPS_Transport"/>
</dbReference>
<dbReference type="GO" id="GO:0016887">
    <property type="term" value="F:ATP hydrolysis activity"/>
    <property type="evidence" value="ECO:0007669"/>
    <property type="project" value="InterPro"/>
</dbReference>
<evidence type="ECO:0000259" key="4">
    <source>
        <dbReference type="PROSITE" id="PS50893"/>
    </source>
</evidence>
<dbReference type="SMART" id="SM00382">
    <property type="entry name" value="AAA"/>
    <property type="match status" value="1"/>
</dbReference>
<dbReference type="PANTHER" id="PTHR45772:SF7">
    <property type="entry name" value="AMINO ACID ABC TRANSPORTER ATP-BINDING PROTEIN"/>
    <property type="match status" value="1"/>
</dbReference>
<feature type="domain" description="ABC transporter" evidence="4">
    <location>
        <begin position="7"/>
        <end position="241"/>
    </location>
</feature>
<dbReference type="InterPro" id="IPR003439">
    <property type="entry name" value="ABC_transporter-like_ATP-bd"/>
</dbReference>
<accession>A0A4D7BCI2</accession>
<dbReference type="InterPro" id="IPR003593">
    <property type="entry name" value="AAA+_ATPase"/>
</dbReference>
<dbReference type="Proteomes" id="UP000298781">
    <property type="component" value="Chromosome"/>
</dbReference>
<dbReference type="PROSITE" id="PS50893">
    <property type="entry name" value="ABC_TRANSPORTER_2"/>
    <property type="match status" value="1"/>
</dbReference>